<dbReference type="AlphaFoldDB" id="A0ABC9AKE3"/>
<keyword evidence="1" id="KW-0732">Signal</keyword>
<gene>
    <name evidence="2" type="ORF">URODEC1_LOCUS56267</name>
    <name evidence="3" type="ORF">URODEC1_LOCUS59434</name>
</gene>
<evidence type="ECO:0000256" key="1">
    <source>
        <dbReference type="SAM" id="SignalP"/>
    </source>
</evidence>
<evidence type="ECO:0000313" key="2">
    <source>
        <dbReference type="EMBL" id="CAL4981714.1"/>
    </source>
</evidence>
<evidence type="ECO:0000313" key="3">
    <source>
        <dbReference type="EMBL" id="CAL4988838.1"/>
    </source>
</evidence>
<dbReference type="EMBL" id="OZ075133">
    <property type="protein sequence ID" value="CAL4988838.1"/>
    <property type="molecule type" value="Genomic_DNA"/>
</dbReference>
<dbReference type="Gene3D" id="2.30.240.10">
    <property type="entry name" value="At5g01610-like"/>
    <property type="match status" value="1"/>
</dbReference>
<feature type="chain" id="PRO_5044721526" evidence="1">
    <location>
        <begin position="26"/>
        <end position="149"/>
    </location>
</feature>
<feature type="signal peptide" evidence="1">
    <location>
        <begin position="1"/>
        <end position="25"/>
    </location>
</feature>
<accession>A0ABC9AKE3</accession>
<organism evidence="2 4">
    <name type="scientific">Urochloa decumbens</name>
    <dbReference type="NCBI Taxonomy" id="240449"/>
    <lineage>
        <taxon>Eukaryota</taxon>
        <taxon>Viridiplantae</taxon>
        <taxon>Streptophyta</taxon>
        <taxon>Embryophyta</taxon>
        <taxon>Tracheophyta</taxon>
        <taxon>Spermatophyta</taxon>
        <taxon>Magnoliopsida</taxon>
        <taxon>Liliopsida</taxon>
        <taxon>Poales</taxon>
        <taxon>Poaceae</taxon>
        <taxon>PACMAD clade</taxon>
        <taxon>Panicoideae</taxon>
        <taxon>Panicodae</taxon>
        <taxon>Paniceae</taxon>
        <taxon>Melinidinae</taxon>
        <taxon>Urochloa</taxon>
    </lineage>
</organism>
<dbReference type="EMBL" id="OZ075131">
    <property type="protein sequence ID" value="CAL4981714.1"/>
    <property type="molecule type" value="Genomic_DNA"/>
</dbReference>
<sequence length="149" mass="16174">MAARHHLTLHFLTAVLLLLITLTAAASPSPELPQQPTAYEMLERYNFTEGILPEGVTGYVLRPDGSFEVYLPGDCGFRAGSMRIRYGSRVAGTIRPASITGVQGVKVRVLLAWVAVTEVDRDGDRLRFSAGPVSKSFPVDTFAHSPQCA</sequence>
<keyword evidence="4" id="KW-1185">Reference proteome</keyword>
<reference evidence="4" key="1">
    <citation type="submission" date="2024-06" db="EMBL/GenBank/DDBJ databases">
        <authorList>
            <person name="Ryan C."/>
        </authorList>
    </citation>
    <scope>NUCLEOTIDE SEQUENCE [LARGE SCALE GENOMIC DNA]</scope>
</reference>
<evidence type="ECO:0000313" key="4">
    <source>
        <dbReference type="Proteomes" id="UP001497457"/>
    </source>
</evidence>
<dbReference type="Pfam" id="PF04398">
    <property type="entry name" value="DUF538"/>
    <property type="match status" value="1"/>
</dbReference>
<dbReference type="InterPro" id="IPR007493">
    <property type="entry name" value="DUF538"/>
</dbReference>
<dbReference type="Proteomes" id="UP001497457">
    <property type="component" value="Chromosome 23rd"/>
</dbReference>
<name>A0ABC9AKE3_9POAL</name>
<dbReference type="InterPro" id="IPR036758">
    <property type="entry name" value="At5g01610-like"/>
</dbReference>
<proteinExistence type="predicted"/>
<dbReference type="PANTHER" id="PTHR31676">
    <property type="entry name" value="T31J12.3 PROTEIN-RELATED"/>
    <property type="match status" value="1"/>
</dbReference>
<protein>
    <submittedName>
        <fullName evidence="2">Uncharacterized protein</fullName>
    </submittedName>
</protein>
<dbReference type="PANTHER" id="PTHR31676:SF179">
    <property type="entry name" value="EXPRESSED PROTEIN"/>
    <property type="match status" value="1"/>
</dbReference>
<reference evidence="2 4" key="2">
    <citation type="submission" date="2024-10" db="EMBL/GenBank/DDBJ databases">
        <authorList>
            <person name="Ryan C."/>
        </authorList>
    </citation>
    <scope>NUCLEOTIDE SEQUENCE [LARGE SCALE GENOMIC DNA]</scope>
</reference>
<dbReference type="SUPFAM" id="SSF141562">
    <property type="entry name" value="At5g01610-like"/>
    <property type="match status" value="1"/>
</dbReference>
<dbReference type="Proteomes" id="UP001497457">
    <property type="component" value="Chromosome 21rd"/>
</dbReference>